<name>A0A6G1JGP6_9PLEO</name>
<dbReference type="AlphaFoldDB" id="A0A6G1JGP6"/>
<dbReference type="EMBL" id="MU005572">
    <property type="protein sequence ID" value="KAF2689411.1"/>
    <property type="molecule type" value="Genomic_DNA"/>
</dbReference>
<evidence type="ECO:0000256" key="1">
    <source>
        <dbReference type="SAM" id="MobiDB-lite"/>
    </source>
</evidence>
<feature type="region of interest" description="Disordered" evidence="1">
    <location>
        <begin position="63"/>
        <end position="96"/>
    </location>
</feature>
<sequence length="117" mass="12404">MESKAAELGKRDWLGGCGIASQLCLPSEPPSKRSVHPPLFTPLPAYTGPSLILVVGASSIFSSDRNPRAALDSCRPVPTPRSSNSKSPPPVATTRCPSSKSIVLNISNCTRHPRVWG</sequence>
<reference evidence="2" key="1">
    <citation type="journal article" date="2020" name="Stud. Mycol.">
        <title>101 Dothideomycetes genomes: a test case for predicting lifestyles and emergence of pathogens.</title>
        <authorList>
            <person name="Haridas S."/>
            <person name="Albert R."/>
            <person name="Binder M."/>
            <person name="Bloem J."/>
            <person name="Labutti K."/>
            <person name="Salamov A."/>
            <person name="Andreopoulos B."/>
            <person name="Baker S."/>
            <person name="Barry K."/>
            <person name="Bills G."/>
            <person name="Bluhm B."/>
            <person name="Cannon C."/>
            <person name="Castanera R."/>
            <person name="Culley D."/>
            <person name="Daum C."/>
            <person name="Ezra D."/>
            <person name="Gonzalez J."/>
            <person name="Henrissat B."/>
            <person name="Kuo A."/>
            <person name="Liang C."/>
            <person name="Lipzen A."/>
            <person name="Lutzoni F."/>
            <person name="Magnuson J."/>
            <person name="Mondo S."/>
            <person name="Nolan M."/>
            <person name="Ohm R."/>
            <person name="Pangilinan J."/>
            <person name="Park H.-J."/>
            <person name="Ramirez L."/>
            <person name="Alfaro M."/>
            <person name="Sun H."/>
            <person name="Tritt A."/>
            <person name="Yoshinaga Y."/>
            <person name="Zwiers L.-H."/>
            <person name="Turgeon B."/>
            <person name="Goodwin S."/>
            <person name="Spatafora J."/>
            <person name="Crous P."/>
            <person name="Grigoriev I."/>
        </authorList>
    </citation>
    <scope>NUCLEOTIDE SEQUENCE</scope>
    <source>
        <strain evidence="2">CBS 122367</strain>
    </source>
</reference>
<keyword evidence="3" id="KW-1185">Reference proteome</keyword>
<gene>
    <name evidence="2" type="ORF">K458DRAFT_127451</name>
</gene>
<proteinExistence type="predicted"/>
<accession>A0A6G1JGP6</accession>
<dbReference type="Proteomes" id="UP000799291">
    <property type="component" value="Unassembled WGS sequence"/>
</dbReference>
<evidence type="ECO:0000313" key="2">
    <source>
        <dbReference type="EMBL" id="KAF2689411.1"/>
    </source>
</evidence>
<protein>
    <submittedName>
        <fullName evidence="2">Uncharacterized protein</fullName>
    </submittedName>
</protein>
<evidence type="ECO:0000313" key="3">
    <source>
        <dbReference type="Proteomes" id="UP000799291"/>
    </source>
</evidence>
<organism evidence="2 3">
    <name type="scientific">Lentithecium fluviatile CBS 122367</name>
    <dbReference type="NCBI Taxonomy" id="1168545"/>
    <lineage>
        <taxon>Eukaryota</taxon>
        <taxon>Fungi</taxon>
        <taxon>Dikarya</taxon>
        <taxon>Ascomycota</taxon>
        <taxon>Pezizomycotina</taxon>
        <taxon>Dothideomycetes</taxon>
        <taxon>Pleosporomycetidae</taxon>
        <taxon>Pleosporales</taxon>
        <taxon>Massarineae</taxon>
        <taxon>Lentitheciaceae</taxon>
        <taxon>Lentithecium</taxon>
    </lineage>
</organism>